<organism evidence="1 2">
    <name type="scientific">Thermococcus guaymasensis DSM 11113</name>
    <dbReference type="NCBI Taxonomy" id="1432656"/>
    <lineage>
        <taxon>Archaea</taxon>
        <taxon>Methanobacteriati</taxon>
        <taxon>Methanobacteriota</taxon>
        <taxon>Thermococci</taxon>
        <taxon>Thermococcales</taxon>
        <taxon>Thermococcaceae</taxon>
        <taxon>Thermococcus</taxon>
    </lineage>
</organism>
<accession>A0A0X1KNF8</accession>
<evidence type="ECO:0000313" key="1">
    <source>
        <dbReference type="EMBL" id="AJC72797.1"/>
    </source>
</evidence>
<proteinExistence type="predicted"/>
<dbReference type="GeneID" id="43090345"/>
<evidence type="ECO:0000313" key="2">
    <source>
        <dbReference type="Proteomes" id="UP000062043"/>
    </source>
</evidence>
<protein>
    <submittedName>
        <fullName evidence="1">Uncharacterized protein</fullName>
    </submittedName>
</protein>
<dbReference type="Proteomes" id="UP000062043">
    <property type="component" value="Chromosome"/>
</dbReference>
<dbReference type="STRING" id="1432656.X802_08445"/>
<name>A0A0X1KNF8_9EURY</name>
<keyword evidence="2" id="KW-1185">Reference proteome</keyword>
<reference evidence="1 2" key="1">
    <citation type="submission" date="2014-01" db="EMBL/GenBank/DDBJ databases">
        <title>Genome sequencing of Thermococcus guaymasensis.</title>
        <authorList>
            <person name="Zhang X."/>
            <person name="Alvare G."/>
            <person name="Fristensky B."/>
            <person name="Chen L."/>
            <person name="Suen T."/>
            <person name="Chen Q."/>
            <person name="Ma K."/>
        </authorList>
    </citation>
    <scope>NUCLEOTIDE SEQUENCE [LARGE SCALE GENOMIC DNA]</scope>
    <source>
        <strain evidence="1 2">DSM 11113</strain>
    </source>
</reference>
<dbReference type="AlphaFoldDB" id="A0A0X1KNF8"/>
<dbReference type="OrthoDB" id="372724at2157"/>
<gene>
    <name evidence="1" type="ORF">X802_08445</name>
</gene>
<dbReference type="RefSeq" id="WP_156961731.1">
    <property type="nucleotide sequence ID" value="NZ_CP007140.1"/>
</dbReference>
<sequence length="49" mass="5769">MTKRKSEKGAKRVEIDPAARDLVELAREGGIDFDEIKKPTRFKKYRINY</sequence>
<dbReference type="PATRIC" id="fig|1432656.3.peg.1645"/>
<dbReference type="EMBL" id="CP007140">
    <property type="protein sequence ID" value="AJC72797.1"/>
    <property type="molecule type" value="Genomic_DNA"/>
</dbReference>
<dbReference type="KEGG" id="tgy:X802_08445"/>